<dbReference type="InterPro" id="IPR016187">
    <property type="entry name" value="CTDL_fold"/>
</dbReference>
<dbReference type="EMBL" id="JAIPUX010005290">
    <property type="protein sequence ID" value="KAH0617232.1"/>
    <property type="molecule type" value="Genomic_DNA"/>
</dbReference>
<name>A0ABQ7SIS3_PHRPL</name>
<dbReference type="SUPFAM" id="SSF56436">
    <property type="entry name" value="C-type lectin-like"/>
    <property type="match status" value="1"/>
</dbReference>
<evidence type="ECO:0000313" key="2">
    <source>
        <dbReference type="Proteomes" id="UP000826234"/>
    </source>
</evidence>
<sequence>MREADEIIASLPETERIENRLMEAVRQHYMQARRSKCAPWESGAEFLLVETSKWLTEEYNWRVSGNYWIGLRYNVTDSVWHWADGNYLHLRL</sequence>
<accession>A0ABQ7SIS3</accession>
<evidence type="ECO:0000313" key="1">
    <source>
        <dbReference type="EMBL" id="KAH0617232.1"/>
    </source>
</evidence>
<gene>
    <name evidence="1" type="ORF">JD844_029097</name>
</gene>
<organism evidence="1 2">
    <name type="scientific">Phrynosoma platyrhinos</name>
    <name type="common">Desert horned lizard</name>
    <dbReference type="NCBI Taxonomy" id="52577"/>
    <lineage>
        <taxon>Eukaryota</taxon>
        <taxon>Metazoa</taxon>
        <taxon>Chordata</taxon>
        <taxon>Craniata</taxon>
        <taxon>Vertebrata</taxon>
        <taxon>Euteleostomi</taxon>
        <taxon>Lepidosauria</taxon>
        <taxon>Squamata</taxon>
        <taxon>Bifurcata</taxon>
        <taxon>Unidentata</taxon>
        <taxon>Episquamata</taxon>
        <taxon>Toxicofera</taxon>
        <taxon>Iguania</taxon>
        <taxon>Phrynosomatidae</taxon>
        <taxon>Phrynosomatinae</taxon>
        <taxon>Phrynosoma</taxon>
    </lineage>
</organism>
<reference evidence="1 2" key="1">
    <citation type="journal article" date="2022" name="Gigascience">
        <title>A chromosome-level genome assembly and annotation of the desert horned lizard, Phrynosoma platyrhinos, provides insight into chromosomal rearrangements among reptiles.</title>
        <authorList>
            <person name="Koochekian N."/>
            <person name="Ascanio A."/>
            <person name="Farleigh K."/>
            <person name="Card D.C."/>
            <person name="Schield D.R."/>
            <person name="Castoe T.A."/>
            <person name="Jezkova T."/>
        </authorList>
    </citation>
    <scope>NUCLEOTIDE SEQUENCE [LARGE SCALE GENOMIC DNA]</scope>
    <source>
        <strain evidence="1">NK-2021</strain>
    </source>
</reference>
<protein>
    <recommendedName>
        <fullName evidence="3">C-type lectin receptor</fullName>
    </recommendedName>
</protein>
<keyword evidence="2" id="KW-1185">Reference proteome</keyword>
<proteinExistence type="predicted"/>
<comment type="caution">
    <text evidence="1">The sequence shown here is derived from an EMBL/GenBank/DDBJ whole genome shotgun (WGS) entry which is preliminary data.</text>
</comment>
<dbReference type="CDD" id="cd00037">
    <property type="entry name" value="CLECT"/>
    <property type="match status" value="1"/>
</dbReference>
<evidence type="ECO:0008006" key="3">
    <source>
        <dbReference type="Google" id="ProtNLM"/>
    </source>
</evidence>
<dbReference type="Proteomes" id="UP000826234">
    <property type="component" value="Unassembled WGS sequence"/>
</dbReference>